<dbReference type="AlphaFoldDB" id="A0A9X2H8U0"/>
<name>A0A9X2H8U0_9MICC</name>
<gene>
    <name evidence="1" type="ORF">NBM05_03890</name>
</gene>
<keyword evidence="2" id="KW-1185">Reference proteome</keyword>
<accession>A0A9X2H8U0</accession>
<proteinExistence type="predicted"/>
<dbReference type="EMBL" id="JANAFB010000006">
    <property type="protein sequence ID" value="MCP3425189.1"/>
    <property type="molecule type" value="Genomic_DNA"/>
</dbReference>
<reference evidence="1" key="1">
    <citation type="submission" date="2022-06" db="EMBL/GenBank/DDBJ databases">
        <title>Rothia sp. isolated from sandalwood seedling.</title>
        <authorList>
            <person name="Tuikhar N."/>
            <person name="Kirdat K."/>
            <person name="Thorat V."/>
            <person name="Swetha P."/>
            <person name="Padma S."/>
            <person name="Sundararaj R."/>
            <person name="Yadav A."/>
        </authorList>
    </citation>
    <scope>NUCLEOTIDE SEQUENCE</scope>
    <source>
        <strain evidence="1">AR01</strain>
    </source>
</reference>
<evidence type="ECO:0000313" key="1">
    <source>
        <dbReference type="EMBL" id="MCP3425189.1"/>
    </source>
</evidence>
<dbReference type="RefSeq" id="WP_254165259.1">
    <property type="nucleotide sequence ID" value="NZ_JANAFB010000006.1"/>
</dbReference>
<protein>
    <submittedName>
        <fullName evidence="1">Uncharacterized protein</fullName>
    </submittedName>
</protein>
<dbReference type="Proteomes" id="UP001139502">
    <property type="component" value="Unassembled WGS sequence"/>
</dbReference>
<organism evidence="1 2">
    <name type="scientific">Rothia santali</name>
    <dbReference type="NCBI Taxonomy" id="2949643"/>
    <lineage>
        <taxon>Bacteria</taxon>
        <taxon>Bacillati</taxon>
        <taxon>Actinomycetota</taxon>
        <taxon>Actinomycetes</taxon>
        <taxon>Micrococcales</taxon>
        <taxon>Micrococcaceae</taxon>
        <taxon>Rothia</taxon>
    </lineage>
</organism>
<comment type="caution">
    <text evidence="1">The sequence shown here is derived from an EMBL/GenBank/DDBJ whole genome shotgun (WGS) entry which is preliminary data.</text>
</comment>
<sequence length="73" mass="8322">MKSHGVTAEADMEQAYRPIDDGVETEKVTYILPVEQHERLRQEKRRLRKAGVKVTLSDLVSQAIDVKFPPETS</sequence>
<evidence type="ECO:0000313" key="2">
    <source>
        <dbReference type="Proteomes" id="UP001139502"/>
    </source>
</evidence>